<protein>
    <submittedName>
        <fullName evidence="3">Uncharacterized protein</fullName>
    </submittedName>
</protein>
<dbReference type="Gene3D" id="1.10.287.1490">
    <property type="match status" value="1"/>
</dbReference>
<feature type="region of interest" description="Disordered" evidence="2">
    <location>
        <begin position="116"/>
        <end position="147"/>
    </location>
</feature>
<feature type="coiled-coil region" evidence="1">
    <location>
        <begin position="259"/>
        <end position="335"/>
    </location>
</feature>
<accession>A0A2K3MP94</accession>
<dbReference type="AlphaFoldDB" id="A0A2K3MP94"/>
<name>A0A2K3MP94_TRIPR</name>
<reference evidence="3 4" key="2">
    <citation type="journal article" date="2017" name="Front. Plant Sci.">
        <title>Gene Classification and Mining of Molecular Markers Useful in Red Clover (Trifolium pratense) Breeding.</title>
        <authorList>
            <person name="Istvanek J."/>
            <person name="Dluhosova J."/>
            <person name="Dluhos P."/>
            <person name="Patkova L."/>
            <person name="Nedelnik J."/>
            <person name="Repkova J."/>
        </authorList>
    </citation>
    <scope>NUCLEOTIDE SEQUENCE [LARGE SCALE GENOMIC DNA]</scope>
    <source>
        <strain evidence="4">cv. Tatra</strain>
        <tissue evidence="3">Young leaves</tissue>
    </source>
</reference>
<reference evidence="3 4" key="1">
    <citation type="journal article" date="2014" name="Am. J. Bot.">
        <title>Genome assembly and annotation for red clover (Trifolium pratense; Fabaceae).</title>
        <authorList>
            <person name="Istvanek J."/>
            <person name="Jaros M."/>
            <person name="Krenek A."/>
            <person name="Repkova J."/>
        </authorList>
    </citation>
    <scope>NUCLEOTIDE SEQUENCE [LARGE SCALE GENOMIC DNA]</scope>
    <source>
        <strain evidence="4">cv. Tatra</strain>
        <tissue evidence="3">Young leaves</tissue>
    </source>
</reference>
<keyword evidence="1" id="KW-0175">Coiled coil</keyword>
<dbReference type="Proteomes" id="UP000236291">
    <property type="component" value="Unassembled WGS sequence"/>
</dbReference>
<sequence length="410" mass="45471">MYAESVRGFKSVFYGVRPMMTRGWNNFVCRGHRVDDQGRELTAEERLDYKKLKEFVEGLPPYLLEDSDGEPMFGEDGQRLTSTKVIATRELIVCDTSEKLTAFWSKMSSGAAALRQARAAKNKRETSNTAAASSALQSPTTSSAVDRAKRIRLNELEDTSSRQQQEIVDLEIQDDSTAPHKLTPGAPADDFVLPPIFAHGPLLDVKTKVKISKADEAILSDMGPEALRGEIATQTTALLKLIEVTTFLNNRECEYLAERDSVRKELQVLEKKLADSEASCEGYREEHKTLRSNLKEAEDKVKALVEEKESISKEVEDLKAKIKDLEGRLEGCQGAGLIEEGEKEVHPQGEYASSSRAVLIVKIQEYESNMVAAATFSFNNAVAQLRVLNPGLDEDKEVRDGQICSPPPSD</sequence>
<evidence type="ECO:0000256" key="2">
    <source>
        <dbReference type="SAM" id="MobiDB-lite"/>
    </source>
</evidence>
<gene>
    <name evidence="3" type="ORF">L195_g015771</name>
</gene>
<evidence type="ECO:0000256" key="1">
    <source>
        <dbReference type="SAM" id="Coils"/>
    </source>
</evidence>
<organism evidence="3 4">
    <name type="scientific">Trifolium pratense</name>
    <name type="common">Red clover</name>
    <dbReference type="NCBI Taxonomy" id="57577"/>
    <lineage>
        <taxon>Eukaryota</taxon>
        <taxon>Viridiplantae</taxon>
        <taxon>Streptophyta</taxon>
        <taxon>Embryophyta</taxon>
        <taxon>Tracheophyta</taxon>
        <taxon>Spermatophyta</taxon>
        <taxon>Magnoliopsida</taxon>
        <taxon>eudicotyledons</taxon>
        <taxon>Gunneridae</taxon>
        <taxon>Pentapetalae</taxon>
        <taxon>rosids</taxon>
        <taxon>fabids</taxon>
        <taxon>Fabales</taxon>
        <taxon>Fabaceae</taxon>
        <taxon>Papilionoideae</taxon>
        <taxon>50 kb inversion clade</taxon>
        <taxon>NPAAA clade</taxon>
        <taxon>Hologalegina</taxon>
        <taxon>IRL clade</taxon>
        <taxon>Trifolieae</taxon>
        <taxon>Trifolium</taxon>
    </lineage>
</organism>
<proteinExistence type="predicted"/>
<evidence type="ECO:0000313" key="3">
    <source>
        <dbReference type="EMBL" id="PNX92631.1"/>
    </source>
</evidence>
<evidence type="ECO:0000313" key="4">
    <source>
        <dbReference type="Proteomes" id="UP000236291"/>
    </source>
</evidence>
<dbReference type="EMBL" id="ASHM01010772">
    <property type="protein sequence ID" value="PNX92631.1"/>
    <property type="molecule type" value="Genomic_DNA"/>
</dbReference>
<comment type="caution">
    <text evidence="3">The sequence shown here is derived from an EMBL/GenBank/DDBJ whole genome shotgun (WGS) entry which is preliminary data.</text>
</comment>
<feature type="compositionally biased region" description="Polar residues" evidence="2">
    <location>
        <begin position="127"/>
        <end position="144"/>
    </location>
</feature>